<keyword evidence="4 5" id="KW-0472">Membrane</keyword>
<feature type="transmembrane region" description="Helical" evidence="5">
    <location>
        <begin position="131"/>
        <end position="149"/>
    </location>
</feature>
<dbReference type="Proteomes" id="UP000253729">
    <property type="component" value="Unassembled WGS sequence"/>
</dbReference>
<evidence type="ECO:0000256" key="2">
    <source>
        <dbReference type="ARBA" id="ARBA00022692"/>
    </source>
</evidence>
<comment type="subcellular location">
    <subcellularLocation>
        <location evidence="1">Membrane</location>
        <topology evidence="1">Multi-pass membrane protein</topology>
    </subcellularLocation>
</comment>
<feature type="transmembrane region" description="Helical" evidence="5">
    <location>
        <begin position="68"/>
        <end position="87"/>
    </location>
</feature>
<evidence type="ECO:0000313" key="7">
    <source>
        <dbReference type="EMBL" id="RDH35942.1"/>
    </source>
</evidence>
<evidence type="ECO:0000259" key="6">
    <source>
        <dbReference type="PROSITE" id="PS50850"/>
    </source>
</evidence>
<feature type="domain" description="Major facilitator superfamily (MFS) profile" evidence="6">
    <location>
        <begin position="1"/>
        <end position="385"/>
    </location>
</feature>
<accession>A0A3F3QAW7</accession>
<evidence type="ECO:0000256" key="4">
    <source>
        <dbReference type="ARBA" id="ARBA00023136"/>
    </source>
</evidence>
<feature type="transmembrane region" description="Helical" evidence="5">
    <location>
        <begin position="99"/>
        <end position="119"/>
    </location>
</feature>
<keyword evidence="8" id="KW-1185">Reference proteome</keyword>
<dbReference type="AlphaFoldDB" id="A0A3F3QAW7"/>
<evidence type="ECO:0000256" key="5">
    <source>
        <dbReference type="SAM" id="Phobius"/>
    </source>
</evidence>
<organism evidence="7 8">
    <name type="scientific">Aspergillus welwitschiae</name>
    <dbReference type="NCBI Taxonomy" id="1341132"/>
    <lineage>
        <taxon>Eukaryota</taxon>
        <taxon>Fungi</taxon>
        <taxon>Dikarya</taxon>
        <taxon>Ascomycota</taxon>
        <taxon>Pezizomycotina</taxon>
        <taxon>Eurotiomycetes</taxon>
        <taxon>Eurotiomycetidae</taxon>
        <taxon>Eurotiales</taxon>
        <taxon>Aspergillaceae</taxon>
        <taxon>Aspergillus</taxon>
        <taxon>Aspergillus subgen. Circumdati</taxon>
    </lineage>
</organism>
<dbReference type="PROSITE" id="PS50850">
    <property type="entry name" value="MFS"/>
    <property type="match status" value="1"/>
</dbReference>
<dbReference type="InterPro" id="IPR036259">
    <property type="entry name" value="MFS_trans_sf"/>
</dbReference>
<dbReference type="STRING" id="1341132.A0A3F3QAW7"/>
<dbReference type="InterPro" id="IPR020846">
    <property type="entry name" value="MFS_dom"/>
</dbReference>
<evidence type="ECO:0000313" key="8">
    <source>
        <dbReference type="Proteomes" id="UP000253729"/>
    </source>
</evidence>
<keyword evidence="2 5" id="KW-0812">Transmembrane</keyword>
<dbReference type="PANTHER" id="PTHR23501:SF198">
    <property type="entry name" value="AZOLE RESISTANCE PROTEIN 1-RELATED"/>
    <property type="match status" value="1"/>
</dbReference>
<feature type="transmembrane region" description="Helical" evidence="5">
    <location>
        <begin position="236"/>
        <end position="255"/>
    </location>
</feature>
<evidence type="ECO:0000256" key="3">
    <source>
        <dbReference type="ARBA" id="ARBA00022989"/>
    </source>
</evidence>
<dbReference type="GO" id="GO:0022857">
    <property type="term" value="F:transmembrane transporter activity"/>
    <property type="evidence" value="ECO:0007669"/>
    <property type="project" value="InterPro"/>
</dbReference>
<feature type="transmembrane region" description="Helical" evidence="5">
    <location>
        <begin position="161"/>
        <end position="179"/>
    </location>
</feature>
<dbReference type="Gene3D" id="1.20.1250.20">
    <property type="entry name" value="MFS general substrate transporter like domains"/>
    <property type="match status" value="1"/>
</dbReference>
<dbReference type="InterPro" id="IPR011701">
    <property type="entry name" value="MFS"/>
</dbReference>
<dbReference type="SUPFAM" id="SSF103473">
    <property type="entry name" value="MFS general substrate transporter"/>
    <property type="match status" value="1"/>
</dbReference>
<dbReference type="Pfam" id="PF07690">
    <property type="entry name" value="MFS_1"/>
    <property type="match status" value="1"/>
</dbReference>
<name>A0A3F3QAW7_9EURO</name>
<dbReference type="PANTHER" id="PTHR23501">
    <property type="entry name" value="MAJOR FACILITATOR SUPERFAMILY"/>
    <property type="match status" value="1"/>
</dbReference>
<dbReference type="EMBL" id="KZ852039">
    <property type="protein sequence ID" value="RDH35942.1"/>
    <property type="molecule type" value="Genomic_DNA"/>
</dbReference>
<dbReference type="GeneID" id="38137236"/>
<feature type="transmembrane region" description="Helical" evidence="5">
    <location>
        <begin position="267"/>
        <end position="288"/>
    </location>
</feature>
<evidence type="ECO:0000256" key="1">
    <source>
        <dbReference type="ARBA" id="ARBA00004141"/>
    </source>
</evidence>
<gene>
    <name evidence="7" type="ORF">BDQ94DRAFT_158106</name>
</gene>
<proteinExistence type="predicted"/>
<dbReference type="RefSeq" id="XP_026628964.1">
    <property type="nucleotide sequence ID" value="XM_026768880.1"/>
</dbReference>
<sequence>MDHLKLLANEYYELSERGFNLIATAISVITPEVHSIRDVGWYESEIFIAFWSSQPVAGKPLGLFSKKVAYLSYVALFEVGRLICALAPSSPVLIVGRAIAGLGASRIIAGGLVILANVFRLHKRGVCTGTPNWTLAIASIVGPILGGALTQHVKWRWCSYINLPIAEFSAVVVLLFFHVKRAPRESIPLTRKATELGRSWPFAFSVTCIFGRWQLHMQEAAPIPPRLFPSSRNNCIIYWLPIWFQAVLGASPTSSRVRYLPIVISDWNPFLIFIIATVSLGGGLLTTLHPAIFDGHRIGFQISGDIGNCRHGQSPLHVALIIDTHFFHRPISEYRRPFCQTLFLWARPPSSSPSPQAAPSSWLLGKRSFKPSSRRSLLTSLALPL</sequence>
<reference evidence="7 8" key="1">
    <citation type="submission" date="2018-07" db="EMBL/GenBank/DDBJ databases">
        <title>The genomes of Aspergillus section Nigri reveals drivers in fungal speciation.</title>
        <authorList>
            <consortium name="DOE Joint Genome Institute"/>
            <person name="Vesth T.C."/>
            <person name="Nybo J."/>
            <person name="Theobald S."/>
            <person name="Brandl J."/>
            <person name="Frisvad J.C."/>
            <person name="Nielsen K.F."/>
            <person name="Lyhne E.K."/>
            <person name="Kogle M.E."/>
            <person name="Kuo A."/>
            <person name="Riley R."/>
            <person name="Clum A."/>
            <person name="Nolan M."/>
            <person name="Lipzen A."/>
            <person name="Salamov A."/>
            <person name="Henrissat B."/>
            <person name="Wiebenga A."/>
            <person name="De vries R.P."/>
            <person name="Grigoriev I.V."/>
            <person name="Mortensen U.H."/>
            <person name="Andersen M.R."/>
            <person name="Baker S.E."/>
        </authorList>
    </citation>
    <scope>NUCLEOTIDE SEQUENCE [LARGE SCALE GENOMIC DNA]</scope>
    <source>
        <strain evidence="7 8">CBS 139.54b</strain>
    </source>
</reference>
<dbReference type="GO" id="GO:0005886">
    <property type="term" value="C:plasma membrane"/>
    <property type="evidence" value="ECO:0007669"/>
    <property type="project" value="TreeGrafter"/>
</dbReference>
<keyword evidence="3 5" id="KW-1133">Transmembrane helix</keyword>
<protein>
    <submittedName>
        <fullName evidence="7">Major facilitator superfamily domain-containing protein</fullName>
    </submittedName>
</protein>